<dbReference type="RefSeq" id="WP_124766589.1">
    <property type="nucleotide sequence ID" value="NZ_JAFBDY010000021.1"/>
</dbReference>
<keyword evidence="2" id="KW-1185">Reference proteome</keyword>
<proteinExistence type="predicted"/>
<gene>
    <name evidence="1" type="ORF">EBB45_17235</name>
</gene>
<evidence type="ECO:0000313" key="1">
    <source>
        <dbReference type="EMBL" id="RQW73295.1"/>
    </source>
</evidence>
<dbReference type="AlphaFoldDB" id="A0A3N9U9Y6"/>
<sequence length="88" mass="10462">MELRKKSYEEYLKDRSKKIKEIKSRLSRLETPDKISNECLDEIRARVKAKHDTFLKLIGSCLEKNEKITLDTIENVYIKGNYDKLQDI</sequence>
<name>A0A3N9U9Y6_9BACI</name>
<comment type="caution">
    <text evidence="1">The sequence shown here is derived from an EMBL/GenBank/DDBJ whole genome shotgun (WGS) entry which is preliminary data.</text>
</comment>
<dbReference type="Proteomes" id="UP000274033">
    <property type="component" value="Unassembled WGS sequence"/>
</dbReference>
<organism evidence="1 2">
    <name type="scientific">Lysinibacillus composti</name>
    <dbReference type="NCBI Taxonomy" id="720633"/>
    <lineage>
        <taxon>Bacteria</taxon>
        <taxon>Bacillati</taxon>
        <taxon>Bacillota</taxon>
        <taxon>Bacilli</taxon>
        <taxon>Bacillales</taxon>
        <taxon>Bacillaceae</taxon>
        <taxon>Lysinibacillus</taxon>
    </lineage>
</organism>
<reference evidence="1 2" key="1">
    <citation type="journal article" date="2013" name="J. Microbiol.">
        <title>Lysinibacillus chungkukjangi sp. nov., isolated from Chungkukjang, Korean fermented soybean food.</title>
        <authorList>
            <person name="Kim S.J."/>
            <person name="Jang Y.H."/>
            <person name="Hamada M."/>
            <person name="Ahn J.H."/>
            <person name="Weon H.Y."/>
            <person name="Suzuki K."/>
            <person name="Whang K.S."/>
            <person name="Kwon S.W."/>
        </authorList>
    </citation>
    <scope>NUCLEOTIDE SEQUENCE [LARGE SCALE GENOMIC DNA]</scope>
    <source>
        <strain evidence="1 2">MCCC 1A12701</strain>
    </source>
</reference>
<protein>
    <submittedName>
        <fullName evidence="1">Uncharacterized protein</fullName>
    </submittedName>
</protein>
<dbReference type="EMBL" id="RRCT01000023">
    <property type="protein sequence ID" value="RQW73295.1"/>
    <property type="molecule type" value="Genomic_DNA"/>
</dbReference>
<evidence type="ECO:0000313" key="2">
    <source>
        <dbReference type="Proteomes" id="UP000274033"/>
    </source>
</evidence>
<accession>A0A3N9U9Y6</accession>